<evidence type="ECO:0000313" key="12">
    <source>
        <dbReference type="EMBL" id="GAA1959312.1"/>
    </source>
</evidence>
<dbReference type="InterPro" id="IPR000873">
    <property type="entry name" value="AMP-dep_synth/lig_dom"/>
</dbReference>
<dbReference type="Pfam" id="PF00109">
    <property type="entry name" value="ketoacyl-synt"/>
    <property type="match status" value="2"/>
</dbReference>
<dbReference type="InterPro" id="IPR020843">
    <property type="entry name" value="ER"/>
</dbReference>
<dbReference type="InterPro" id="IPR006162">
    <property type="entry name" value="Ppantetheine_attach_site"/>
</dbReference>
<dbReference type="Gene3D" id="3.10.129.110">
    <property type="entry name" value="Polyketide synthase dehydratase"/>
    <property type="match status" value="2"/>
</dbReference>
<dbReference type="RefSeq" id="WP_344418441.1">
    <property type="nucleotide sequence ID" value="NZ_BAAANN010000011.1"/>
</dbReference>
<evidence type="ECO:0000256" key="3">
    <source>
        <dbReference type="ARBA" id="ARBA00022679"/>
    </source>
</evidence>
<dbReference type="InterPro" id="IPR045851">
    <property type="entry name" value="AMP-bd_C_sf"/>
</dbReference>
<dbReference type="SMART" id="SM00827">
    <property type="entry name" value="PKS_AT"/>
    <property type="match status" value="2"/>
</dbReference>
<evidence type="ECO:0000256" key="6">
    <source>
        <dbReference type="ARBA" id="ARBA00023315"/>
    </source>
</evidence>
<dbReference type="InterPro" id="IPR055123">
    <property type="entry name" value="SpnB-like_Rossmann"/>
</dbReference>
<gene>
    <name evidence="12" type="ORF">GCM10009754_32230</name>
</gene>
<dbReference type="SMART" id="SM01294">
    <property type="entry name" value="PKS_PP_betabranch"/>
    <property type="match status" value="1"/>
</dbReference>
<feature type="region of interest" description="N-terminal hotdog fold" evidence="7">
    <location>
        <begin position="3958"/>
        <end position="4083"/>
    </location>
</feature>
<feature type="active site" description="Proton donor; for dehydratase activity" evidence="7">
    <location>
        <position position="2147"/>
    </location>
</feature>
<feature type="region of interest" description="N-terminal hotdog fold" evidence="7">
    <location>
        <begin position="1954"/>
        <end position="2076"/>
    </location>
</feature>
<dbReference type="Pfam" id="PF08240">
    <property type="entry name" value="ADH_N"/>
    <property type="match status" value="1"/>
</dbReference>
<evidence type="ECO:0000256" key="8">
    <source>
        <dbReference type="SAM" id="MobiDB-lite"/>
    </source>
</evidence>
<dbReference type="Gene3D" id="3.40.50.720">
    <property type="entry name" value="NAD(P)-binding Rossmann-like Domain"/>
    <property type="match status" value="5"/>
</dbReference>
<dbReference type="InterPro" id="IPR013968">
    <property type="entry name" value="PKS_KR"/>
</dbReference>
<dbReference type="InterPro" id="IPR016039">
    <property type="entry name" value="Thiolase-like"/>
</dbReference>
<dbReference type="PROSITE" id="PS00012">
    <property type="entry name" value="PHOSPHOPANTETHEINE"/>
    <property type="match status" value="2"/>
</dbReference>
<dbReference type="InterPro" id="IPR020806">
    <property type="entry name" value="PKS_PP-bd"/>
</dbReference>
<dbReference type="InterPro" id="IPR001227">
    <property type="entry name" value="Ac_transferase_dom_sf"/>
</dbReference>
<dbReference type="Gene3D" id="3.40.47.10">
    <property type="match status" value="2"/>
</dbReference>
<dbReference type="InterPro" id="IPR011032">
    <property type="entry name" value="GroES-like_sf"/>
</dbReference>
<dbReference type="InterPro" id="IPR014030">
    <property type="entry name" value="Ketoacyl_synth_N"/>
</dbReference>
<dbReference type="InterPro" id="IPR049900">
    <property type="entry name" value="PKS_mFAS_DH"/>
</dbReference>
<dbReference type="InterPro" id="IPR042104">
    <property type="entry name" value="PKS_dehydratase_sf"/>
</dbReference>
<feature type="compositionally biased region" description="Basic and acidic residues" evidence="8">
    <location>
        <begin position="4779"/>
        <end position="4790"/>
    </location>
</feature>
<dbReference type="PROSITE" id="PS52019">
    <property type="entry name" value="PKS_MFAS_DH"/>
    <property type="match status" value="2"/>
</dbReference>
<dbReference type="PROSITE" id="PS00455">
    <property type="entry name" value="AMP_BINDING"/>
    <property type="match status" value="1"/>
</dbReference>
<dbReference type="Gene3D" id="3.30.300.30">
    <property type="match status" value="1"/>
</dbReference>
<dbReference type="InterPro" id="IPR032821">
    <property type="entry name" value="PKS_assoc"/>
</dbReference>
<dbReference type="InterPro" id="IPR049552">
    <property type="entry name" value="PKS_DH_N"/>
</dbReference>
<dbReference type="InterPro" id="IPR014043">
    <property type="entry name" value="Acyl_transferase_dom"/>
</dbReference>
<keyword evidence="1" id="KW-0596">Phosphopantetheine</keyword>
<dbReference type="Pfam" id="PF16197">
    <property type="entry name" value="KAsynt_C_assoc"/>
    <property type="match status" value="2"/>
</dbReference>
<dbReference type="Pfam" id="PF00501">
    <property type="entry name" value="AMP-binding"/>
    <property type="match status" value="1"/>
</dbReference>
<dbReference type="InterPro" id="IPR016036">
    <property type="entry name" value="Malonyl_transacylase_ACP-bd"/>
</dbReference>
<dbReference type="Pfam" id="PF13602">
    <property type="entry name" value="ADH_zinc_N_2"/>
    <property type="match status" value="1"/>
</dbReference>
<feature type="region of interest" description="Disordered" evidence="8">
    <location>
        <begin position="4779"/>
        <end position="4798"/>
    </location>
</feature>
<dbReference type="SMART" id="SM00829">
    <property type="entry name" value="PKS_ER"/>
    <property type="match status" value="1"/>
</dbReference>
<dbReference type="Pfam" id="PF00698">
    <property type="entry name" value="Acyl_transf_1"/>
    <property type="match status" value="2"/>
</dbReference>
<dbReference type="InterPro" id="IPR036736">
    <property type="entry name" value="ACP-like_sf"/>
</dbReference>
<dbReference type="SUPFAM" id="SSF53901">
    <property type="entry name" value="Thiolase-like"/>
    <property type="match status" value="2"/>
</dbReference>
<dbReference type="InterPro" id="IPR014031">
    <property type="entry name" value="Ketoacyl_synth_C"/>
</dbReference>
<feature type="domain" description="Carrier" evidence="9">
    <location>
        <begin position="2973"/>
        <end position="3048"/>
    </location>
</feature>
<dbReference type="SUPFAM" id="SSF52151">
    <property type="entry name" value="FabD/lysophospholipase-like"/>
    <property type="match status" value="2"/>
</dbReference>
<dbReference type="InterPro" id="IPR025110">
    <property type="entry name" value="AMP-bd_C"/>
</dbReference>
<dbReference type="InterPro" id="IPR049551">
    <property type="entry name" value="PKS_DH_C"/>
</dbReference>
<dbReference type="Gene3D" id="3.40.366.10">
    <property type="entry name" value="Malonyl-Coenzyme A Acyl Carrier Protein, domain 2"/>
    <property type="match status" value="2"/>
</dbReference>
<dbReference type="Gene3D" id="3.90.180.10">
    <property type="entry name" value="Medium-chain alcohol dehydrogenases, catalytic domain"/>
    <property type="match status" value="1"/>
</dbReference>
<dbReference type="Gene3D" id="3.30.70.3290">
    <property type="match status" value="2"/>
</dbReference>
<evidence type="ECO:0000256" key="5">
    <source>
        <dbReference type="ARBA" id="ARBA00023268"/>
    </source>
</evidence>
<evidence type="ECO:0000313" key="13">
    <source>
        <dbReference type="Proteomes" id="UP001501116"/>
    </source>
</evidence>
<dbReference type="PROSITE" id="PS52004">
    <property type="entry name" value="KS3_2"/>
    <property type="match status" value="2"/>
</dbReference>
<reference evidence="12 13" key="1">
    <citation type="journal article" date="2019" name="Int. J. Syst. Evol. Microbiol.">
        <title>The Global Catalogue of Microorganisms (GCM) 10K type strain sequencing project: providing services to taxonomists for standard genome sequencing and annotation.</title>
        <authorList>
            <consortium name="The Broad Institute Genomics Platform"/>
            <consortium name="The Broad Institute Genome Sequencing Center for Infectious Disease"/>
            <person name="Wu L."/>
            <person name="Ma J."/>
        </authorList>
    </citation>
    <scope>NUCLEOTIDE SEQUENCE [LARGE SCALE GENOMIC DNA]</scope>
    <source>
        <strain evidence="12 13">JCM 14545</strain>
    </source>
</reference>
<dbReference type="InterPro" id="IPR013154">
    <property type="entry name" value="ADH-like_N"/>
</dbReference>
<dbReference type="Pfam" id="PF08659">
    <property type="entry name" value="KR"/>
    <property type="match status" value="3"/>
</dbReference>
<dbReference type="PROSITE" id="PS00606">
    <property type="entry name" value="KS3_1"/>
    <property type="match status" value="2"/>
</dbReference>
<feature type="region of interest" description="C-terminal hotdog fold" evidence="7">
    <location>
        <begin position="4095"/>
        <end position="4235"/>
    </location>
</feature>
<dbReference type="Gene3D" id="3.40.50.12780">
    <property type="entry name" value="N-terminal domain of ligase-like"/>
    <property type="match status" value="1"/>
</dbReference>
<dbReference type="InterPro" id="IPR036291">
    <property type="entry name" value="NAD(P)-bd_dom_sf"/>
</dbReference>
<dbReference type="InterPro" id="IPR009081">
    <property type="entry name" value="PP-bd_ACP"/>
</dbReference>
<dbReference type="InterPro" id="IPR016035">
    <property type="entry name" value="Acyl_Trfase/lysoPLipase"/>
</dbReference>
<evidence type="ECO:0000256" key="7">
    <source>
        <dbReference type="PROSITE-ProRule" id="PRU01363"/>
    </source>
</evidence>
<feature type="active site" description="Proton acceptor; for dehydratase activity" evidence="7">
    <location>
        <position position="3990"/>
    </location>
</feature>
<dbReference type="CDD" id="cd05195">
    <property type="entry name" value="enoyl_red"/>
    <property type="match status" value="1"/>
</dbReference>
<name>A0ABN2QWF4_9PSEU</name>
<feature type="domain" description="Ketosynthase family 3 (KS3)" evidence="10">
    <location>
        <begin position="3067"/>
        <end position="3493"/>
    </location>
</feature>
<evidence type="ECO:0000259" key="11">
    <source>
        <dbReference type="PROSITE" id="PS52019"/>
    </source>
</evidence>
<dbReference type="PANTHER" id="PTHR43775">
    <property type="entry name" value="FATTY ACID SYNTHASE"/>
    <property type="match status" value="1"/>
</dbReference>
<keyword evidence="4" id="KW-0677">Repeat</keyword>
<dbReference type="SMART" id="SM00823">
    <property type="entry name" value="PKS_PP"/>
    <property type="match status" value="3"/>
</dbReference>
<keyword evidence="6" id="KW-0012">Acyltransferase</keyword>
<dbReference type="InterPro" id="IPR057326">
    <property type="entry name" value="KR_dom"/>
</dbReference>
<dbReference type="Proteomes" id="UP001501116">
    <property type="component" value="Unassembled WGS sequence"/>
</dbReference>
<dbReference type="InterPro" id="IPR050091">
    <property type="entry name" value="PKS_NRPS_Biosynth_Enz"/>
</dbReference>
<dbReference type="InterPro" id="IPR042099">
    <property type="entry name" value="ANL_N_sf"/>
</dbReference>
<keyword evidence="2" id="KW-0597">Phosphoprotein</keyword>
<dbReference type="EMBL" id="BAAANN010000011">
    <property type="protein sequence ID" value="GAA1959312.1"/>
    <property type="molecule type" value="Genomic_DNA"/>
</dbReference>
<feature type="domain" description="PKS/mFAS DH" evidence="11">
    <location>
        <begin position="3958"/>
        <end position="4235"/>
    </location>
</feature>
<dbReference type="SUPFAM" id="SSF56801">
    <property type="entry name" value="Acetyl-CoA synthetase-like"/>
    <property type="match status" value="1"/>
</dbReference>
<feature type="region of interest" description="C-terminal hotdog fold" evidence="7">
    <location>
        <begin position="2087"/>
        <end position="2226"/>
    </location>
</feature>
<feature type="domain" description="Carrier" evidence="9">
    <location>
        <begin position="4662"/>
        <end position="4737"/>
    </location>
</feature>
<dbReference type="PANTHER" id="PTHR43775:SF51">
    <property type="entry name" value="INACTIVE PHENOLPHTHIOCEROL SYNTHESIS POLYKETIDE SYNTHASE TYPE I PKS1-RELATED"/>
    <property type="match status" value="1"/>
</dbReference>
<feature type="domain" description="PKS/mFAS DH" evidence="11">
    <location>
        <begin position="1954"/>
        <end position="2226"/>
    </location>
</feature>
<protein>
    <submittedName>
        <fullName evidence="12">Uncharacterized protein</fullName>
    </submittedName>
</protein>
<dbReference type="Pfam" id="PF02801">
    <property type="entry name" value="Ketoacyl-synt_C"/>
    <property type="match status" value="2"/>
</dbReference>
<dbReference type="SUPFAM" id="SSF47336">
    <property type="entry name" value="ACP-like"/>
    <property type="match status" value="3"/>
</dbReference>
<dbReference type="CDD" id="cd00833">
    <property type="entry name" value="PKS"/>
    <property type="match status" value="2"/>
</dbReference>
<feature type="domain" description="Carrier" evidence="9">
    <location>
        <begin position="972"/>
        <end position="1047"/>
    </location>
</feature>
<dbReference type="InterPro" id="IPR020807">
    <property type="entry name" value="PKS_DH"/>
</dbReference>
<dbReference type="Pfam" id="PF14765">
    <property type="entry name" value="PS-DH"/>
    <property type="match status" value="2"/>
</dbReference>
<dbReference type="SMART" id="SM00826">
    <property type="entry name" value="PKS_DH"/>
    <property type="match status" value="2"/>
</dbReference>
<dbReference type="SUPFAM" id="SSF51735">
    <property type="entry name" value="NAD(P)-binding Rossmann-fold domains"/>
    <property type="match status" value="7"/>
</dbReference>
<dbReference type="Pfam" id="PF00550">
    <property type="entry name" value="PP-binding"/>
    <property type="match status" value="3"/>
</dbReference>
<dbReference type="InterPro" id="IPR018201">
    <property type="entry name" value="Ketoacyl_synth_AS"/>
</dbReference>
<dbReference type="Pfam" id="PF22953">
    <property type="entry name" value="SpnB_Rossmann"/>
    <property type="match status" value="3"/>
</dbReference>
<keyword evidence="5" id="KW-0511">Multifunctional enzyme</keyword>
<dbReference type="InterPro" id="IPR020841">
    <property type="entry name" value="PKS_Beta-ketoAc_synthase_dom"/>
</dbReference>
<sequence>MLRTDLIRPISELLIAHAGSRGDQVAYRDGRRSVTYAGLARRTRRLAGHLGGLRLQPGDRAVILLGNRVETVESYLALVRAGAIGVPVNPLATDAELAFFLDDSGARVVLTDQAHAERLRRLRPRLDIVCTDDGAGELAGFESYEAFAGTEPATPAYDGLELDDLAWMLYTSGTTGTPKGVLSTQRNCLWSVAACYVPVPGLSAADRVLWPLPLFHSLSHIACVLAVTAVGASARIVDGYSPQDVLAALREDRSTFLAGVPTMYHHLVRAAREKGFRAPDLRMGLVGGASTTAALRSAFEDLFAVPLLDAYGSTETCGSITVNWPTGGRVEGSCGLPVPGLGLRLVDPVSGRDTGPGDEGEVWVSGPSVMAGYHNQPEATAEAVRDGWYRTGDLARRDEAGYLTITGRIKDLIIRGGENIHPIEVEDAMRGVPGVVDVAVAGRPHETLGEVPVAFVVAGEHGVDPGQVLAACRERLSYFKVPEEIYQIDRVPRTASGKVTRHVLLELPARLRACGGAHYDSLFRTDWVPAASAGGHPMPVAAPGNWAVVGPDAFGLAEGLRAIGAEPRGYPDLATLGEAVAAGAPVPEVTLLAAPDGAGAVPRGEDIAREVAGLSAALAAWAGDPLLVAGRLVVLTAGAVETGAEHDGPNQAQAPWWGVVRCAQDGHPGRFVVLDLENGTPAAMLPPILATGEPQLAVRSGVALLPRLNQVPVPAPGGPAPVDPRRTVVVTGADGAAGAELARHLVAAHGVRTLLLIGRSPATELRSELAGRAAKVVSAVGDPADRDALSAALDKAPGPLGSVVHVADPAHGLGPSVDAAWNLHELTLKSGLAEFVLCANAFGVLGGRGRTAEAVVATCFDALARHRRAAGLPGRSLAWGPRETDSGAVVPPGVGRLSARHRLAMFDAALGTAESALLAVRLDPAATPDTGHVPAPLRGLIDLVGPAGVPDGADTRALRRRLLALTEREQERVLLDLVRTEAAAVRRFLAVRADGREHTFHELGFTSRTAVELRNRLTAATGLALPATMAFDHPTPTAVARRLRADLLGTRATPAAVASGERDEPVAIVAMSCRLPGGVSSPEELWRLVDEEVDAVSGFPADRGWDLDRLFDPDPGHPGTCYVREGGFLADAAGFDAALFGISPREALAMDPQQRVLLEVAWELFERAGIDPRALSGSDTGVFTGLMSHDYGVSPELAPSGTEGYLGTGSAGGVASGRVAYTFGLEGPAITVDTACSSSLVAIHLAARSLRQGECSLALAGGVTVMATPESFLEFSRQRALAPDGRCKSFAAAADGTAWSEGAGLVLLERLSDAKRNEHRVLAVVRGSAINSDGASNGLTAPSGSAQQRVIRQALANAGLSTADVDAVEAHGTGTRLGDPIEARALLATYGQDRPADRPLRLGSLKSNIGHAQGAAGVAGVLKMVQAIRHGVLPSTLHVDAPTSEVDWTEGAVELVTERADWPAAGRPRRAGVSSFGVSGTNAHLVLEQAPDQDPDAPGDPAPAAVPLLVSAHGGTALGAQARRLAGFLDSSPETGLGDLAWSLLADRAELGHRAVVVAADENRALSGLRALGSGGPAVGLVTGVSDVDGRTVFVFPGQGAQWAGMGARLLGESAVFAESMNRCAAALESFVDFSVLDVLRDAEGDLPDRVDVVQPVSFAVLVSLAELWRSFGVVPDAVVGHSQGEIAAACVSGALSLAGAARVVALRSKAIARSLAGGGGMLSIPLPVAEVERRVSGTGLAVAAVNGPEAVVVSGASGSVGALHDRLVAEGVQAKKIAVDYASHSAQVEAVREELLAELADVRPGQAEVPFLSTVTGEWLAGTELGAEYWYRNLRHRVRFEGAIARLSAEGHRVFVEVSPHPVLATAIQDAGHREPAVVTGSLRRGDGGLDRFLLSLAELHVRGVPVDWRPALGTRTTRVDLPTYPFQRQRFWLEPRRKTGEVAAAGLTAADHPLLGAVLGLAEADDVVFTAQVSLAEHPWLADHAVSGAVVFPGTGWVELAIRAGDEVGCPVLDELIIETPLVLPARGSVRLQVRTGPPDANGNRPIRMYARTGSAASWTRHVSGLLTATVPDAGGFPDWPPPGARPIEVAGFYDRQAEAGYEYGPVFRGLRRGWARGREIFAEVALPGEHEQVTGYGIHPALLDAALHATTLGQGRTAVAGEVLLPFAWYRVSLHATGASALRVHVLPDGADGTTVRVTDHNGHPVAAIGSLRLRPSATAQLAGAGDVVRDSLFRVGWAGSPVRGVQPAADVLTVDVPRDSGDVRAVTGRVLAALQAAGDGTRIAVVTHGAAGPGRVDLPGAAVWGLVRSAQSEDPGRIFLVDVDEEPGSLAAVPAVVASGEPQAMVRVGTVAVPRLVRETGGERLRPPAGIPAWHLVTTGEHTTSGLALAPCPDVLDPVPAGQVRIGIRAAGVSFRDVMVALGMAPGQSGLGGEAAGVVLETGPGVTGLAAGDRVLGTFDRSFGAFGPVAVTDRRLLTAIPAGWSFERAAAVPVAFLTAWYGLRDLAGLADGETVLVHAATGGVGMAAVRLAGLLGAEVFATASPAKWDALRALGLDDDHIASSRTLEFADRFPRRVDVVLNSLTGEFVDASLRLLSAGGRFLELGKTDVREPGEVLERFPGVSYRVYDLRDAGPDRTQVMLTELAGLFARGELEPLPVTGWDVRRAPEAFAQLAKAGHVGKVVLTMPPVLDPGGTVLINGGGLLGGLVARHLVARHGIRRLVVTSRRGPDGAGAAELVTELAEAGALVEFARCDVADRAALAAVLAAVPPEHPLTAVVHTAGALDDAMVPALGPDRLDTVFRPKVDGAWHLHELTRHLDLAAFVLFSSAAGVLGNPGQGNYSAANAFLDALARHRRDEGLPAVSLAWGLWADASGLTAHLGPADHERGKRDGMTGLSAEEGMRLFDEGLRGLEPVLVPAKLDVAALRASTGEVPPLLRTLAGATRPVVPSGPGSPDALSGLAPAEQQRLLLELVRANAATVLGHDDAGQVGEEQVFKDAGFDSLTAVELRNRLVTATGVRLPATAVFEHPTPRALARHLCAELTGAPVTAEPGIPAAGGRPDEPIAIVGMGCRFPGGVTSPEELWELVAGGVDALTGFPADRGWDLANLFDPDPDRAGRCYVRHGGFLDDVAGFDAEFFGISPREALGMDPQQRLLLEVAWEVFERAGIAPDSLRGSDTGVFTGVISHGYAALPRQAGADVEGYRVTGASGSVISGRVAYVFGLEGPAMTVDTACSSSLVGVHLGVQSLRRGECSLALAGGVTVLSTPGLFVDFSRQRGLAADGRCKAFAEGADGTGFGEGLGMVLLERLSDAERHGHRIWGLVRGSAVNSDGASNGLTAPNGLSQQRVIQRALADAGLSTVEVDAVEAHGTGTRLGDPIEARALLATYGQGRPADRPLWLGSVKSNIGHTQAAAGIAGLIKMVLAMRNGSLPRTLHVGEPTAEVDWSPGTVRLLTAEQPWPETRRPRRAGVSSFGVSGTNAHVVLEQAPAVEMTEAPGEEADGVLPLPLSARTRAALRAQAGRLLSLVDGASVAEVAGALVRDRMALEHRAVLLPACHRDMVDGLASLSRGEPGAVIAEGTPVAGRRAFLFTGQGSQRPGMGRRLYDRFPVFRHAFDEVCEFLDRELDGRAGAGVRDVVFAEQPTSLLDDTVFAQAGLFALQTALCRLLAAAGVAPELVAGHSVGEVAAAHVAGALSLEDAAALVAARGRLMQALPRAGAMVAIQATEEELLDGLPGEVGIAAVNGPEAVVISGAAEAVEAIAGRFAERGRRTKRLRASHAFHSPVMDGMLAEFRTVLSGLRFQPPSVPMVSTLTGAPVPPERLCTPEYWLDQARRGVRFRDAVDALSGQGVTTFVEVGPDGTLTAMAEECLTADPGAIACVPSLRRGQDEVTAFVTALAAVHVRGTGVDWAPLLDGIGSRHFELPTYAFQHRRYWLDAEPDEPSALLSLDHPLLAAEVDLAGTEYAVFTGRISVRAQPWLAGHRLLGTVVVPGTALLELVLQAGRATGYDQVEELVNEIPLVLPDESAVRLQVTVDRPDEHDRRAVTVHSRSERASRDAAWTRHVTGRLAAGTRPARFGFEDWPPIGAEALPVDGYYAELAEAGYEYGPAFQGLRAAWRRDGELFVEVVLPEEEQRGARDYAVHPALLDSVLQAITLGELEDRPDTGIGLPFAWHGVRKWRSGATSLRGRLVAGEHGGVSVRLADATGAPVAEIESLVSRPVSAAQLAGGDADAGALFDVQWQEVPVPEGGETGAVTGYDPSAPAPAEDVPAAVVLEAGTGGPRAVVSRVLAAVRSFVGDPVWDSARLVVVTRGGVGPGGGSAVGSAVWGLVRSAQVEEPGRIVLVDTDDDERSSAALPGVVAGAGPQIAMRAGTALVPRLDYAAEPGPPPALDPAGTVLITGGTGVLGGIVARHVVAVHGVRRLVLVSRRGPAAEGVSELVGALTAAGASVEVVAADVADRVALAEVLAGIPVAHPLTGVVHLAGVLDDGVLSALTPERLDEVFRPKVDGAVNLHELTHDLAKFVTFSSLAGVLGSAGQANYAAANGFLDGLARERHAQGLPATSLAWGPWAAGMAAVPGRDADAPDALTPAAAMALFDAALAGDLPVAVPMRPSAGGAVPALLRPRQAARGPAVEGRPLVERLRALPGHERRRALLDLVRAEAGAVLGHSTVDSIGPAQAFRDSGFDSLTAVELRNRLVRSAGVRLPATVAFDHPTPEILAGRLHDELFPSARAESEVDEDEVRRALATVSLDRLRNAGVLDVLLGLSRSGDEVPEPRQDGEADSLDQMAADALVRRALTGTEH</sequence>
<dbReference type="SUPFAM" id="SSF55048">
    <property type="entry name" value="Probable ACP-binding domain of malonyl-CoA ACP transacylase"/>
    <property type="match status" value="2"/>
</dbReference>
<dbReference type="CDD" id="cd08956">
    <property type="entry name" value="KR_3_FAS_SDR_x"/>
    <property type="match status" value="3"/>
</dbReference>
<evidence type="ECO:0000256" key="4">
    <source>
        <dbReference type="ARBA" id="ARBA00022737"/>
    </source>
</evidence>
<dbReference type="PROSITE" id="PS50075">
    <property type="entry name" value="CARRIER"/>
    <property type="match status" value="3"/>
</dbReference>
<evidence type="ECO:0000256" key="2">
    <source>
        <dbReference type="ARBA" id="ARBA00022553"/>
    </source>
</evidence>
<organism evidence="12 13">
    <name type="scientific">Amycolatopsis minnesotensis</name>
    <dbReference type="NCBI Taxonomy" id="337894"/>
    <lineage>
        <taxon>Bacteria</taxon>
        <taxon>Bacillati</taxon>
        <taxon>Actinomycetota</taxon>
        <taxon>Actinomycetes</taxon>
        <taxon>Pseudonocardiales</taxon>
        <taxon>Pseudonocardiaceae</taxon>
        <taxon>Amycolatopsis</taxon>
    </lineage>
</organism>
<proteinExistence type="predicted"/>
<accession>A0ABN2QWF4</accession>
<keyword evidence="3" id="KW-0808">Transferase</keyword>
<dbReference type="SMART" id="SM00822">
    <property type="entry name" value="PKS_KR"/>
    <property type="match status" value="3"/>
</dbReference>
<dbReference type="Pfam" id="PF13193">
    <property type="entry name" value="AMP-binding_C"/>
    <property type="match status" value="1"/>
</dbReference>
<comment type="caution">
    <text evidence="12">The sequence shown here is derived from an EMBL/GenBank/DDBJ whole genome shotgun (WGS) entry which is preliminary data.</text>
</comment>
<feature type="active site" description="Proton acceptor; for dehydratase activity" evidence="7">
    <location>
        <position position="1986"/>
    </location>
</feature>
<feature type="active site" description="Proton donor; for dehydratase activity" evidence="7">
    <location>
        <position position="4156"/>
    </location>
</feature>
<dbReference type="SMART" id="SM00825">
    <property type="entry name" value="PKS_KS"/>
    <property type="match status" value="2"/>
</dbReference>
<evidence type="ECO:0000259" key="10">
    <source>
        <dbReference type="PROSITE" id="PS52004"/>
    </source>
</evidence>
<keyword evidence="13" id="KW-1185">Reference proteome</keyword>
<evidence type="ECO:0000259" key="9">
    <source>
        <dbReference type="PROSITE" id="PS50075"/>
    </source>
</evidence>
<evidence type="ECO:0000256" key="1">
    <source>
        <dbReference type="ARBA" id="ARBA00022450"/>
    </source>
</evidence>
<dbReference type="InterPro" id="IPR020845">
    <property type="entry name" value="AMP-binding_CS"/>
</dbReference>
<dbReference type="SUPFAM" id="SSF50129">
    <property type="entry name" value="GroES-like"/>
    <property type="match status" value="1"/>
</dbReference>
<dbReference type="Pfam" id="PF21089">
    <property type="entry name" value="PKS_DH_N"/>
    <property type="match status" value="2"/>
</dbReference>
<feature type="domain" description="Ketosynthase family 3 (KS3)" evidence="10">
    <location>
        <begin position="1063"/>
        <end position="1489"/>
    </location>
</feature>
<dbReference type="Gene3D" id="1.10.1200.10">
    <property type="entry name" value="ACP-like"/>
    <property type="match status" value="3"/>
</dbReference>